<keyword evidence="1" id="KW-0808">Transferase</keyword>
<evidence type="ECO:0000313" key="1">
    <source>
        <dbReference type="EMBL" id="AKA71829.1"/>
    </source>
</evidence>
<dbReference type="EMBL" id="CP009933">
    <property type="protein sequence ID" value="AKA71829.1"/>
    <property type="molecule type" value="Genomic_DNA"/>
</dbReference>
<accession>A0A0E3JRP8</accession>
<dbReference type="KEGG" id="csq:CSCA_4704"/>
<sequence length="331" mass="38770">MITFIQMPSVPFDWMVQRPQQIMTKLARHGYKVYYFTSKGANGIIQREPNLNIVSGNYNPQDIKTEGSVILWCSSPNQVLNVDKIYHDYVIYDVVDDASDEFITWQPYINKMLEKANIVFTTADKLYEKFRKLHPKVYLLNNAVDLDNFSLNKINKPKDLPTFKPIVGYVGAVASWMDWDTIDFITKKSRYNFVFVGPFYNGFKPPLIKSNIYYLGIKNYNELPYYINNFNCCIIPFKVNNMTNSCNPVKLYEYFSLGKPVVTTNMREINKFSNVCYIANNAVEFKDYIDKAVNEKSNEMVNRRIITARENSWDSRINNIKKILYNEFQVI</sequence>
<gene>
    <name evidence="1" type="ORF">CSCA_4704</name>
</gene>
<dbReference type="SUPFAM" id="SSF53756">
    <property type="entry name" value="UDP-Glycosyltransferase/glycogen phosphorylase"/>
    <property type="match status" value="1"/>
</dbReference>
<organism evidence="1 2">
    <name type="scientific">Clostridium scatologenes</name>
    <dbReference type="NCBI Taxonomy" id="1548"/>
    <lineage>
        <taxon>Bacteria</taxon>
        <taxon>Bacillati</taxon>
        <taxon>Bacillota</taxon>
        <taxon>Clostridia</taxon>
        <taxon>Eubacteriales</taxon>
        <taxon>Clostridiaceae</taxon>
        <taxon>Clostridium</taxon>
    </lineage>
</organism>
<evidence type="ECO:0000313" key="2">
    <source>
        <dbReference type="Proteomes" id="UP000033115"/>
    </source>
</evidence>
<proteinExistence type="predicted"/>
<keyword evidence="2" id="KW-1185">Reference proteome</keyword>
<dbReference type="Proteomes" id="UP000033115">
    <property type="component" value="Chromosome"/>
</dbReference>
<reference evidence="1 2" key="1">
    <citation type="journal article" date="2015" name="J. Biotechnol.">
        <title>Complete genome sequence of a malodorant-producing acetogen, Clostridium scatologenes ATCC 25775(T).</title>
        <authorList>
            <person name="Zhu Z."/>
            <person name="Guo T."/>
            <person name="Zheng H."/>
            <person name="Song T."/>
            <person name="Ouyang P."/>
            <person name="Xie J."/>
        </authorList>
    </citation>
    <scope>NUCLEOTIDE SEQUENCE [LARGE SCALE GENOMIC DNA]</scope>
    <source>
        <strain evidence="1 2">ATCC 25775</strain>
    </source>
</reference>
<name>A0A0E3JRP8_CLOSL</name>
<dbReference type="HOGENOM" id="CLU_041132_0_0_9"/>
<dbReference type="STRING" id="1548.CSCA_4704"/>
<dbReference type="AlphaFoldDB" id="A0A0E3JRP8"/>
<protein>
    <submittedName>
        <fullName evidence="1">Group 1 glycosyl transferase</fullName>
    </submittedName>
</protein>
<dbReference type="Gene3D" id="3.40.50.2000">
    <property type="entry name" value="Glycogen Phosphorylase B"/>
    <property type="match status" value="1"/>
</dbReference>
<dbReference type="RefSeq" id="WP_029162860.1">
    <property type="nucleotide sequence ID" value="NZ_CP009933.1"/>
</dbReference>
<dbReference type="GO" id="GO:0016740">
    <property type="term" value="F:transferase activity"/>
    <property type="evidence" value="ECO:0007669"/>
    <property type="project" value="UniProtKB-KW"/>
</dbReference>